<reference evidence="3" key="1">
    <citation type="journal article" date="2017" name="Front. Plant Sci.">
        <title>Climate Clever Clovers: New Paradigm to Reduce the Environmental Footprint of Ruminants by Breeding Low Methanogenic Forages Utilizing Haplotype Variation.</title>
        <authorList>
            <person name="Kaur P."/>
            <person name="Appels R."/>
            <person name="Bayer P.E."/>
            <person name="Keeble-Gagnere G."/>
            <person name="Wang J."/>
            <person name="Hirakawa H."/>
            <person name="Shirasawa K."/>
            <person name="Vercoe P."/>
            <person name="Stefanova K."/>
            <person name="Durmic Z."/>
            <person name="Nichols P."/>
            <person name="Revell C."/>
            <person name="Isobe S.N."/>
            <person name="Edwards D."/>
            <person name="Erskine W."/>
        </authorList>
    </citation>
    <scope>NUCLEOTIDE SEQUENCE [LARGE SCALE GENOMIC DNA]</scope>
    <source>
        <strain evidence="3">cv. Daliak</strain>
    </source>
</reference>
<dbReference type="Proteomes" id="UP000242715">
    <property type="component" value="Unassembled WGS sequence"/>
</dbReference>
<accession>A0A2Z6MCR2</accession>
<protein>
    <recommendedName>
        <fullName evidence="4">Magnesium transporter</fullName>
    </recommendedName>
</protein>
<feature type="signal peptide" evidence="1">
    <location>
        <begin position="1"/>
        <end position="17"/>
    </location>
</feature>
<sequence>MVVVLMLVGTIVLSALTHKEFTSDSKLDRTGQDTICYVGWYVSSLWLEEVRRLRVCKIT</sequence>
<dbReference type="AlphaFoldDB" id="A0A2Z6MCR2"/>
<name>A0A2Z6MCR2_TRISU</name>
<keyword evidence="3" id="KW-1185">Reference proteome</keyword>
<proteinExistence type="predicted"/>
<evidence type="ECO:0000256" key="1">
    <source>
        <dbReference type="SAM" id="SignalP"/>
    </source>
</evidence>
<keyword evidence="1" id="KW-0732">Signal</keyword>
<evidence type="ECO:0000313" key="3">
    <source>
        <dbReference type="Proteomes" id="UP000242715"/>
    </source>
</evidence>
<evidence type="ECO:0000313" key="2">
    <source>
        <dbReference type="EMBL" id="GAU19933.1"/>
    </source>
</evidence>
<feature type="chain" id="PRO_5016451268" description="Magnesium transporter" evidence="1">
    <location>
        <begin position="18"/>
        <end position="59"/>
    </location>
</feature>
<dbReference type="EMBL" id="DF973206">
    <property type="protein sequence ID" value="GAU19933.1"/>
    <property type="molecule type" value="Genomic_DNA"/>
</dbReference>
<gene>
    <name evidence="2" type="ORF">TSUD_95380</name>
</gene>
<organism evidence="2 3">
    <name type="scientific">Trifolium subterraneum</name>
    <name type="common">Subterranean clover</name>
    <dbReference type="NCBI Taxonomy" id="3900"/>
    <lineage>
        <taxon>Eukaryota</taxon>
        <taxon>Viridiplantae</taxon>
        <taxon>Streptophyta</taxon>
        <taxon>Embryophyta</taxon>
        <taxon>Tracheophyta</taxon>
        <taxon>Spermatophyta</taxon>
        <taxon>Magnoliopsida</taxon>
        <taxon>eudicotyledons</taxon>
        <taxon>Gunneridae</taxon>
        <taxon>Pentapetalae</taxon>
        <taxon>rosids</taxon>
        <taxon>fabids</taxon>
        <taxon>Fabales</taxon>
        <taxon>Fabaceae</taxon>
        <taxon>Papilionoideae</taxon>
        <taxon>50 kb inversion clade</taxon>
        <taxon>NPAAA clade</taxon>
        <taxon>Hologalegina</taxon>
        <taxon>IRL clade</taxon>
        <taxon>Trifolieae</taxon>
        <taxon>Trifolium</taxon>
    </lineage>
</organism>
<evidence type="ECO:0008006" key="4">
    <source>
        <dbReference type="Google" id="ProtNLM"/>
    </source>
</evidence>